<sequence>MKEDIKTHGVTSSNHGQLCQATFAQVILFNRRRPGETQYLKLTTFQNNLVRTTDAGDDIIQSLSISEKVAMDRLSLLYTRGKRDRGVPIMLADDLKESIEVLCENRKEAGVHPDNIYVSARCGSSLQPFRGCDVMKKFASDCGAKNPENLTSTKLRKHLATMSQIINLKDNELEQLANHLGHDVAVHREYYRLPQESLLLAKVSKLLFAMEAGKLHEYRGMNLDEITVSSLEEADLDEESLSDDCAALASSSERDQPSKVRVGGAPSDVPISRLTLHIF</sequence>
<evidence type="ECO:0000313" key="1">
    <source>
        <dbReference type="EMBL" id="KAJ8022237.1"/>
    </source>
</evidence>
<proteinExistence type="predicted"/>
<dbReference type="PANTHER" id="PTHR33480">
    <property type="entry name" value="SET DOMAIN-CONTAINING PROTEIN-RELATED"/>
    <property type="match status" value="1"/>
</dbReference>
<dbReference type="AlphaFoldDB" id="A0A9Q0YGD5"/>
<name>A0A9Q0YGD5_HOLLE</name>
<accession>A0A9Q0YGD5</accession>
<protein>
    <submittedName>
        <fullName evidence="1">Uncharacterized protein</fullName>
    </submittedName>
</protein>
<gene>
    <name evidence="1" type="ORF">HOLleu_39661</name>
</gene>
<organism evidence="1 2">
    <name type="scientific">Holothuria leucospilota</name>
    <name type="common">Black long sea cucumber</name>
    <name type="synonym">Mertensiothuria leucospilota</name>
    <dbReference type="NCBI Taxonomy" id="206669"/>
    <lineage>
        <taxon>Eukaryota</taxon>
        <taxon>Metazoa</taxon>
        <taxon>Echinodermata</taxon>
        <taxon>Eleutherozoa</taxon>
        <taxon>Echinozoa</taxon>
        <taxon>Holothuroidea</taxon>
        <taxon>Aspidochirotacea</taxon>
        <taxon>Aspidochirotida</taxon>
        <taxon>Holothuriidae</taxon>
        <taxon>Holothuria</taxon>
    </lineage>
</organism>
<comment type="caution">
    <text evidence="1">The sequence shown here is derived from an EMBL/GenBank/DDBJ whole genome shotgun (WGS) entry which is preliminary data.</text>
</comment>
<dbReference type="Proteomes" id="UP001152320">
    <property type="component" value="Chromosome 21"/>
</dbReference>
<reference evidence="1" key="1">
    <citation type="submission" date="2021-10" db="EMBL/GenBank/DDBJ databases">
        <title>Tropical sea cucumber genome reveals ecological adaptation and Cuvierian tubules defense mechanism.</title>
        <authorList>
            <person name="Chen T."/>
        </authorList>
    </citation>
    <scope>NUCLEOTIDE SEQUENCE</scope>
    <source>
        <strain evidence="1">Nanhai2018</strain>
        <tissue evidence="1">Muscle</tissue>
    </source>
</reference>
<evidence type="ECO:0000313" key="2">
    <source>
        <dbReference type="Proteomes" id="UP001152320"/>
    </source>
</evidence>
<dbReference type="OrthoDB" id="10059338at2759"/>
<dbReference type="PANTHER" id="PTHR33480:SF1">
    <property type="entry name" value="TYR RECOMBINASE DOMAIN-CONTAINING PROTEIN"/>
    <property type="match status" value="1"/>
</dbReference>
<dbReference type="EMBL" id="JAIZAY010000021">
    <property type="protein sequence ID" value="KAJ8022237.1"/>
    <property type="molecule type" value="Genomic_DNA"/>
</dbReference>
<keyword evidence="2" id="KW-1185">Reference proteome</keyword>